<dbReference type="InterPro" id="IPR036259">
    <property type="entry name" value="MFS_trans_sf"/>
</dbReference>
<evidence type="ECO:0000313" key="4">
    <source>
        <dbReference type="Proteomes" id="UP000774326"/>
    </source>
</evidence>
<reference evidence="3" key="1">
    <citation type="journal article" date="2021" name="Open Biol.">
        <title>Shared evolutionary footprints suggest mitochondrial oxidative damage underlies multiple complex I losses in fungi.</title>
        <authorList>
            <person name="Schikora-Tamarit M.A."/>
            <person name="Marcet-Houben M."/>
            <person name="Nosek J."/>
            <person name="Gabaldon T."/>
        </authorList>
    </citation>
    <scope>NUCLEOTIDE SEQUENCE</scope>
    <source>
        <strain evidence="3">CBS2887</strain>
    </source>
</reference>
<dbReference type="OrthoDB" id="6612291at2759"/>
<keyword evidence="2" id="KW-1133">Transmembrane helix</keyword>
<evidence type="ECO:0000313" key="3">
    <source>
        <dbReference type="EMBL" id="KAH3687080.1"/>
    </source>
</evidence>
<evidence type="ECO:0000256" key="1">
    <source>
        <dbReference type="SAM" id="MobiDB-lite"/>
    </source>
</evidence>
<proteinExistence type="predicted"/>
<feature type="compositionally biased region" description="Polar residues" evidence="1">
    <location>
        <begin position="96"/>
        <end position="108"/>
    </location>
</feature>
<dbReference type="AlphaFoldDB" id="A0A9P8TQ97"/>
<reference evidence="3" key="2">
    <citation type="submission" date="2021-01" db="EMBL/GenBank/DDBJ databases">
        <authorList>
            <person name="Schikora-Tamarit M.A."/>
        </authorList>
    </citation>
    <scope>NUCLEOTIDE SEQUENCE</scope>
    <source>
        <strain evidence="3">CBS2887</strain>
    </source>
</reference>
<organism evidence="3 4">
    <name type="scientific">Wickerhamomyces pijperi</name>
    <name type="common">Yeast</name>
    <name type="synonym">Pichia pijperi</name>
    <dbReference type="NCBI Taxonomy" id="599730"/>
    <lineage>
        <taxon>Eukaryota</taxon>
        <taxon>Fungi</taxon>
        <taxon>Dikarya</taxon>
        <taxon>Ascomycota</taxon>
        <taxon>Saccharomycotina</taxon>
        <taxon>Saccharomycetes</taxon>
        <taxon>Phaffomycetales</taxon>
        <taxon>Wickerhamomycetaceae</taxon>
        <taxon>Wickerhamomyces</taxon>
    </lineage>
</organism>
<gene>
    <name evidence="3" type="ORF">WICPIJ_001953</name>
</gene>
<dbReference type="Gene3D" id="1.20.1250.20">
    <property type="entry name" value="MFS general substrate transporter like domains"/>
    <property type="match status" value="1"/>
</dbReference>
<feature type="region of interest" description="Disordered" evidence="1">
    <location>
        <begin position="80"/>
        <end position="108"/>
    </location>
</feature>
<dbReference type="Proteomes" id="UP000774326">
    <property type="component" value="Unassembled WGS sequence"/>
</dbReference>
<keyword evidence="2" id="KW-0812">Transmembrane</keyword>
<name>A0A9P8TQ97_WICPI</name>
<comment type="caution">
    <text evidence="3">The sequence shown here is derived from an EMBL/GenBank/DDBJ whole genome shotgun (WGS) entry which is preliminary data.</text>
</comment>
<keyword evidence="2" id="KW-0472">Membrane</keyword>
<protein>
    <recommendedName>
        <fullName evidence="5">Major facilitator superfamily (MFS) profile domain-containing protein</fullName>
    </recommendedName>
</protein>
<evidence type="ECO:0008006" key="5">
    <source>
        <dbReference type="Google" id="ProtNLM"/>
    </source>
</evidence>
<feature type="transmembrane region" description="Helical" evidence="2">
    <location>
        <begin position="12"/>
        <end position="28"/>
    </location>
</feature>
<sequence>TAWNWKAKSGFFWAGLIFIALVWSWFEFPETKGRTFAELDKLFHDGVKARDFKTTKVEVFNAKAMMEKLGEDKIKQIVNNNDTVDGGDEEEKGNIESVSASSLSVDDK</sequence>
<feature type="non-terminal residue" evidence="3">
    <location>
        <position position="1"/>
    </location>
</feature>
<evidence type="ECO:0000256" key="2">
    <source>
        <dbReference type="SAM" id="Phobius"/>
    </source>
</evidence>
<accession>A0A9P8TQ97</accession>
<keyword evidence="4" id="KW-1185">Reference proteome</keyword>
<dbReference type="EMBL" id="JAEUBG010001025">
    <property type="protein sequence ID" value="KAH3687080.1"/>
    <property type="molecule type" value="Genomic_DNA"/>
</dbReference>